<dbReference type="Proteomes" id="UP000276029">
    <property type="component" value="Unassembled WGS sequence"/>
</dbReference>
<reference evidence="1 2" key="1">
    <citation type="submission" date="2018-10" db="EMBL/GenBank/DDBJ databases">
        <title>Genomic Encyclopedia of Type Strains, Phase IV (KMG-IV): sequencing the most valuable type-strain genomes for metagenomic binning, comparative biology and taxonomic classification.</title>
        <authorList>
            <person name="Goeker M."/>
        </authorList>
    </citation>
    <scope>NUCLEOTIDE SEQUENCE [LARGE SCALE GENOMIC DNA]</scope>
    <source>
        <strain evidence="1 2">DSM 19791</strain>
    </source>
</reference>
<name>A0ABX9T0R9_SPHMI</name>
<comment type="caution">
    <text evidence="1">The sequence shown here is derived from an EMBL/GenBank/DDBJ whole genome shotgun (WGS) entry which is preliminary data.</text>
</comment>
<sequence length="158" mass="17564">MPRGRLPKTSCGGSKVRLRWTKTNFGSPSSPLPAPMPFTREQMIYKAVVALDESIGEYTGEKPRPTFALRFCLAYLYSQSDGNRLPYDEFWKALSYEGHGGQDEDATNYVRETRLRGCRNAIMKSVGMGGTPEVFEAVARGHRRGSFSDICKGRNSAG</sequence>
<organism evidence="1 2">
    <name type="scientific">Sphingosinicella microcystinivorans</name>
    <dbReference type="NCBI Taxonomy" id="335406"/>
    <lineage>
        <taxon>Bacteria</taxon>
        <taxon>Pseudomonadati</taxon>
        <taxon>Pseudomonadota</taxon>
        <taxon>Alphaproteobacteria</taxon>
        <taxon>Sphingomonadales</taxon>
        <taxon>Sphingosinicellaceae</taxon>
        <taxon>Sphingosinicella</taxon>
    </lineage>
</organism>
<evidence type="ECO:0000313" key="2">
    <source>
        <dbReference type="Proteomes" id="UP000276029"/>
    </source>
</evidence>
<accession>A0ABX9T0R9</accession>
<gene>
    <name evidence="1" type="ORF">DFR51_0468</name>
</gene>
<dbReference type="EMBL" id="RBWX01000007">
    <property type="protein sequence ID" value="RKS90924.1"/>
    <property type="molecule type" value="Genomic_DNA"/>
</dbReference>
<evidence type="ECO:0000313" key="1">
    <source>
        <dbReference type="EMBL" id="RKS90924.1"/>
    </source>
</evidence>
<proteinExistence type="predicted"/>
<protein>
    <submittedName>
        <fullName evidence="1">Uncharacterized protein</fullName>
    </submittedName>
</protein>
<keyword evidence="2" id="KW-1185">Reference proteome</keyword>